<dbReference type="Gene3D" id="3.40.930.10">
    <property type="entry name" value="Mannitol-specific EII, Chain A"/>
    <property type="match status" value="1"/>
</dbReference>
<dbReference type="KEGG" id="bip:Bint_0482"/>
<dbReference type="HOGENOM" id="CLU_072531_2_0_12"/>
<evidence type="ECO:0000256" key="2">
    <source>
        <dbReference type="ARBA" id="ARBA00022448"/>
    </source>
</evidence>
<dbReference type="PROSITE" id="PS51094">
    <property type="entry name" value="PTS_EIIA_TYPE_2"/>
    <property type="match status" value="1"/>
</dbReference>
<evidence type="ECO:0000313" key="13">
    <source>
        <dbReference type="Proteomes" id="UP000008522"/>
    </source>
</evidence>
<gene>
    <name evidence="12" type="ordered locus">Bint_0482</name>
</gene>
<accession>G0EJ37</accession>
<dbReference type="eggNOG" id="COG1762">
    <property type="taxonomic scope" value="Bacteria"/>
</dbReference>
<evidence type="ECO:0000313" key="12">
    <source>
        <dbReference type="EMBL" id="AEM21114.1"/>
    </source>
</evidence>
<dbReference type="Pfam" id="PF00359">
    <property type="entry name" value="PTS_EIIA_2"/>
    <property type="match status" value="1"/>
</dbReference>
<dbReference type="GO" id="GO:0016301">
    <property type="term" value="F:kinase activity"/>
    <property type="evidence" value="ECO:0007669"/>
    <property type="project" value="UniProtKB-KW"/>
</dbReference>
<name>G0EJ37_BRAIP</name>
<evidence type="ECO:0000256" key="8">
    <source>
        <dbReference type="ARBA" id="ARBA00037387"/>
    </source>
</evidence>
<organism evidence="12 13">
    <name type="scientific">Brachyspira intermedia (strain ATCC 51140 / PWS/A)</name>
    <name type="common">Serpulina intermedia</name>
    <dbReference type="NCBI Taxonomy" id="1045858"/>
    <lineage>
        <taxon>Bacteria</taxon>
        <taxon>Pseudomonadati</taxon>
        <taxon>Spirochaetota</taxon>
        <taxon>Spirochaetia</taxon>
        <taxon>Brachyspirales</taxon>
        <taxon>Brachyspiraceae</taxon>
        <taxon>Brachyspira</taxon>
    </lineage>
</organism>
<evidence type="ECO:0000256" key="7">
    <source>
        <dbReference type="ARBA" id="ARBA00022777"/>
    </source>
</evidence>
<dbReference type="InterPro" id="IPR051351">
    <property type="entry name" value="Ascorbate-PTS_EIIA_comp"/>
</dbReference>
<feature type="domain" description="PTS EIIA type-2" evidence="11">
    <location>
        <begin position="3"/>
        <end position="128"/>
    </location>
</feature>
<evidence type="ECO:0000256" key="10">
    <source>
        <dbReference type="ARBA" id="ARBA00042072"/>
    </source>
</evidence>
<proteinExistence type="predicted"/>
<dbReference type="PANTHER" id="PTHR36203:SF1">
    <property type="entry name" value="ASCORBATE-SPECIFIC PTS SYSTEM EIIA COMPONENT"/>
    <property type="match status" value="1"/>
</dbReference>
<dbReference type="Proteomes" id="UP000008522">
    <property type="component" value="Chromosome"/>
</dbReference>
<dbReference type="CDD" id="cd00211">
    <property type="entry name" value="PTS_IIA_fru"/>
    <property type="match status" value="1"/>
</dbReference>
<protein>
    <recommendedName>
        <fullName evidence="9">Ascorbate-specific PTS system EIIA component</fullName>
    </recommendedName>
    <alternativeName>
        <fullName evidence="10">Ascorbate-specific phosphotransferase enzyme IIA component</fullName>
    </alternativeName>
</protein>
<dbReference type="RefSeq" id="WP_014486962.1">
    <property type="nucleotide sequence ID" value="NC_017243.1"/>
</dbReference>
<evidence type="ECO:0000256" key="5">
    <source>
        <dbReference type="ARBA" id="ARBA00022679"/>
    </source>
</evidence>
<keyword evidence="7" id="KW-0418">Kinase</keyword>
<evidence type="ECO:0000256" key="6">
    <source>
        <dbReference type="ARBA" id="ARBA00022683"/>
    </source>
</evidence>
<comment type="subcellular location">
    <subcellularLocation>
        <location evidence="1">Cytoplasm</location>
    </subcellularLocation>
</comment>
<dbReference type="EMBL" id="CP002874">
    <property type="protein sequence ID" value="AEM21114.1"/>
    <property type="molecule type" value="Genomic_DNA"/>
</dbReference>
<keyword evidence="2" id="KW-0813">Transport</keyword>
<dbReference type="GO" id="GO:0009401">
    <property type="term" value="P:phosphoenolpyruvate-dependent sugar phosphotransferase system"/>
    <property type="evidence" value="ECO:0007669"/>
    <property type="project" value="UniProtKB-KW"/>
</dbReference>
<sequence>MLKEFLKDNIKIVENVSNWEEAIKIAAKSLIDKNNIEDIYVQAIIDDVYKYGPYIVLTDGAAMPHSRPENGVLKMGMSFLKVKNGVDFYKTDEKVYLFFVLAAENSDSHQEAISELADFLGNDDKVKK</sequence>
<dbReference type="PATRIC" id="fig|1045858.4.peg.481"/>
<dbReference type="InterPro" id="IPR002178">
    <property type="entry name" value="PTS_EIIA_type-2_dom"/>
</dbReference>
<dbReference type="InterPro" id="IPR016152">
    <property type="entry name" value="PTrfase/Anion_transptr"/>
</dbReference>
<reference evidence="12 13" key="1">
    <citation type="journal article" date="2011" name="BMC Genomics">
        <title>Complete genome sequence of Brachyspira intermedia reveals unique genomic features in Brachyspira species and phage-mediated horizontal gene transfer.</title>
        <authorList>
            <person name="Hafstrom T."/>
            <person name="Jansson D.S."/>
            <person name="Segerman B."/>
        </authorList>
    </citation>
    <scope>NUCLEOTIDE SEQUENCE [LARGE SCALE GENOMIC DNA]</scope>
    <source>
        <strain evidence="13">ATCC 51140 / PWS/A</strain>
    </source>
</reference>
<dbReference type="GO" id="GO:0005737">
    <property type="term" value="C:cytoplasm"/>
    <property type="evidence" value="ECO:0007669"/>
    <property type="project" value="UniProtKB-SubCell"/>
</dbReference>
<dbReference type="PANTHER" id="PTHR36203">
    <property type="entry name" value="ASCORBATE-SPECIFIC PTS SYSTEM EIIA COMPONENT"/>
    <property type="match status" value="1"/>
</dbReference>
<keyword evidence="6" id="KW-0598">Phosphotransferase system</keyword>
<dbReference type="GeneID" id="44969040"/>
<dbReference type="AlphaFoldDB" id="G0EJ37"/>
<comment type="function">
    <text evidence="8">The phosphoenolpyruvate-dependent sugar phosphotransferase system (sugar PTS), a major carbohydrate active transport system, catalyzes the phosphorylation of incoming sugar substrates concomitantly with their translocation across the cell membrane. The enzyme II UlaABC PTS system is involved in ascorbate transport.</text>
</comment>
<evidence type="ECO:0000256" key="1">
    <source>
        <dbReference type="ARBA" id="ARBA00004496"/>
    </source>
</evidence>
<dbReference type="SUPFAM" id="SSF55804">
    <property type="entry name" value="Phoshotransferase/anion transport protein"/>
    <property type="match status" value="1"/>
</dbReference>
<keyword evidence="4" id="KW-0597">Phosphoprotein</keyword>
<evidence type="ECO:0000256" key="9">
    <source>
        <dbReference type="ARBA" id="ARBA00041175"/>
    </source>
</evidence>
<keyword evidence="13" id="KW-1185">Reference proteome</keyword>
<keyword evidence="5" id="KW-0808">Transferase</keyword>
<evidence type="ECO:0000256" key="4">
    <source>
        <dbReference type="ARBA" id="ARBA00022553"/>
    </source>
</evidence>
<evidence type="ECO:0000259" key="11">
    <source>
        <dbReference type="PROSITE" id="PS51094"/>
    </source>
</evidence>
<keyword evidence="3" id="KW-0963">Cytoplasm</keyword>
<evidence type="ECO:0000256" key="3">
    <source>
        <dbReference type="ARBA" id="ARBA00022490"/>
    </source>
</evidence>